<evidence type="ECO:0000313" key="3">
    <source>
        <dbReference type="Proteomes" id="UP000191040"/>
    </source>
</evidence>
<dbReference type="AlphaFoldDB" id="A0A1T4Z9X5"/>
<dbReference type="InterPro" id="IPR050523">
    <property type="entry name" value="AKR_Detox_Biosynth"/>
</dbReference>
<dbReference type="OrthoDB" id="3664926at2"/>
<evidence type="ECO:0000259" key="1">
    <source>
        <dbReference type="Pfam" id="PF00248"/>
    </source>
</evidence>
<gene>
    <name evidence="2" type="ORF">SAMN06295964_3328</name>
</gene>
<dbReference type="Gene3D" id="3.20.20.100">
    <property type="entry name" value="NADP-dependent oxidoreductase domain"/>
    <property type="match status" value="1"/>
</dbReference>
<protein>
    <submittedName>
        <fullName evidence="2">Predicted oxidoreductase</fullName>
    </submittedName>
</protein>
<organism evidence="2 3">
    <name type="scientific">Aeromicrobium choanae</name>
    <dbReference type="NCBI Taxonomy" id="1736691"/>
    <lineage>
        <taxon>Bacteria</taxon>
        <taxon>Bacillati</taxon>
        <taxon>Actinomycetota</taxon>
        <taxon>Actinomycetes</taxon>
        <taxon>Propionibacteriales</taxon>
        <taxon>Nocardioidaceae</taxon>
        <taxon>Aeromicrobium</taxon>
    </lineage>
</organism>
<keyword evidence="3" id="KW-1185">Reference proteome</keyword>
<dbReference type="InterPro" id="IPR036812">
    <property type="entry name" value="NAD(P)_OxRdtase_dom_sf"/>
</dbReference>
<dbReference type="InterPro" id="IPR023210">
    <property type="entry name" value="NADP_OxRdtase_dom"/>
</dbReference>
<dbReference type="Pfam" id="PF00248">
    <property type="entry name" value="Aldo_ket_red"/>
    <property type="match status" value="1"/>
</dbReference>
<evidence type="ECO:0000313" key="2">
    <source>
        <dbReference type="EMBL" id="SKB10441.1"/>
    </source>
</evidence>
<dbReference type="GO" id="GO:0005829">
    <property type="term" value="C:cytosol"/>
    <property type="evidence" value="ECO:0007669"/>
    <property type="project" value="TreeGrafter"/>
</dbReference>
<dbReference type="PANTHER" id="PTHR43364:SF18">
    <property type="entry name" value="OXIDOREDUCTASE"/>
    <property type="match status" value="1"/>
</dbReference>
<dbReference type="STRING" id="1736691.SAMN06295964_3328"/>
<proteinExistence type="predicted"/>
<dbReference type="PANTHER" id="PTHR43364">
    <property type="entry name" value="NADH-SPECIFIC METHYLGLYOXAL REDUCTASE-RELATED"/>
    <property type="match status" value="1"/>
</dbReference>
<accession>A0A1T4Z9X5</accession>
<feature type="domain" description="NADP-dependent oxidoreductase" evidence="1">
    <location>
        <begin position="15"/>
        <end position="312"/>
    </location>
</feature>
<reference evidence="3" key="1">
    <citation type="submission" date="2017-02" db="EMBL/GenBank/DDBJ databases">
        <authorList>
            <person name="Varghese N."/>
            <person name="Submissions S."/>
        </authorList>
    </citation>
    <scope>NUCLEOTIDE SEQUENCE [LARGE SCALE GENOMIC DNA]</scope>
    <source>
        <strain evidence="3">9H-4</strain>
    </source>
</reference>
<sequence>MHVRRLGSSGLQVSRLALGTMSWGAAVDEYAAEEQLRLFLDSGGTLLDTAPIYGDGACERVIGALLDKHGVRDEVVLAGKAGVVRRDGRVVTDGSLRSLLRQLDQSLADLGTDHLDLWQVHRFDESVPVDETMAALDQAMRSGKVRYAGISNFTGWQTVAAQHAFARLGGGVPLVSTQVEYSLVRREPEIEVIPAAQHAGLSILAWSPLGRGVLTGKYRGGVPTDSRAADARWEAFVAPHLTPSKARVVDALAAAAEGLGVPISHVALAWLRDQPLVASAIVGARTTAQLQESLGSELVELPSEIVAALSDVSEGVR</sequence>
<name>A0A1T4Z9X5_9ACTN</name>
<dbReference type="RefSeq" id="WP_078701177.1">
    <property type="nucleotide sequence ID" value="NZ_LT796768.1"/>
</dbReference>
<dbReference type="SUPFAM" id="SSF51430">
    <property type="entry name" value="NAD(P)-linked oxidoreductase"/>
    <property type="match status" value="1"/>
</dbReference>
<dbReference type="EMBL" id="LT796768">
    <property type="protein sequence ID" value="SKB10441.1"/>
    <property type="molecule type" value="Genomic_DNA"/>
</dbReference>
<dbReference type="Proteomes" id="UP000191040">
    <property type="component" value="Chromosome I"/>
</dbReference>